<evidence type="ECO:0008006" key="3">
    <source>
        <dbReference type="Google" id="ProtNLM"/>
    </source>
</evidence>
<sequence length="101" mass="11407">MSVLYHPGKANVVADDLSRFSMGSVAHVEHEKNELVRDVHRLARLGVQLVDSTKGGVMVNNGSESSFVMDVKSKQDFDPILMELHRCCYCDERNSHILFKM</sequence>
<reference evidence="1" key="1">
    <citation type="submission" date="2023-08" db="EMBL/GenBank/DDBJ databases">
        <title>A de novo genome assembly of Solanum verrucosum Schlechtendal, a Mexican diploid species geographically isolated from the other diploid A-genome species in potato relatives.</title>
        <authorList>
            <person name="Hosaka K."/>
        </authorList>
    </citation>
    <scope>NUCLEOTIDE SEQUENCE</scope>
    <source>
        <tissue evidence="1">Young leaves</tissue>
    </source>
</reference>
<accession>A0AAF0QLE1</accession>
<dbReference type="Proteomes" id="UP001234989">
    <property type="component" value="Chromosome 4"/>
</dbReference>
<keyword evidence="2" id="KW-1185">Reference proteome</keyword>
<proteinExistence type="predicted"/>
<dbReference type="AlphaFoldDB" id="A0AAF0QLE1"/>
<gene>
    <name evidence="1" type="ORF">MTR67_018257</name>
</gene>
<evidence type="ECO:0000313" key="1">
    <source>
        <dbReference type="EMBL" id="WMV24872.1"/>
    </source>
</evidence>
<protein>
    <recommendedName>
        <fullName evidence="3">Pol protein</fullName>
    </recommendedName>
</protein>
<evidence type="ECO:0000313" key="2">
    <source>
        <dbReference type="Proteomes" id="UP001234989"/>
    </source>
</evidence>
<dbReference type="EMBL" id="CP133615">
    <property type="protein sequence ID" value="WMV24872.1"/>
    <property type="molecule type" value="Genomic_DNA"/>
</dbReference>
<organism evidence="1 2">
    <name type="scientific">Solanum verrucosum</name>
    <dbReference type="NCBI Taxonomy" id="315347"/>
    <lineage>
        <taxon>Eukaryota</taxon>
        <taxon>Viridiplantae</taxon>
        <taxon>Streptophyta</taxon>
        <taxon>Embryophyta</taxon>
        <taxon>Tracheophyta</taxon>
        <taxon>Spermatophyta</taxon>
        <taxon>Magnoliopsida</taxon>
        <taxon>eudicotyledons</taxon>
        <taxon>Gunneridae</taxon>
        <taxon>Pentapetalae</taxon>
        <taxon>asterids</taxon>
        <taxon>lamiids</taxon>
        <taxon>Solanales</taxon>
        <taxon>Solanaceae</taxon>
        <taxon>Solanoideae</taxon>
        <taxon>Solaneae</taxon>
        <taxon>Solanum</taxon>
    </lineage>
</organism>
<name>A0AAF0QLE1_SOLVR</name>